<gene>
    <name evidence="1" type="ORF">FPRO_14874</name>
</gene>
<dbReference type="EMBL" id="FJOF01000018">
    <property type="protein sequence ID" value="CZR49647.1"/>
    <property type="molecule type" value="Genomic_DNA"/>
</dbReference>
<proteinExistence type="predicted"/>
<dbReference type="AlphaFoldDB" id="A0A1L7WAP0"/>
<organism evidence="1 2">
    <name type="scientific">Fusarium proliferatum (strain ET1)</name>
    <name type="common">Orchid endophyte fungus</name>
    <dbReference type="NCBI Taxonomy" id="1227346"/>
    <lineage>
        <taxon>Eukaryota</taxon>
        <taxon>Fungi</taxon>
        <taxon>Dikarya</taxon>
        <taxon>Ascomycota</taxon>
        <taxon>Pezizomycotina</taxon>
        <taxon>Sordariomycetes</taxon>
        <taxon>Hypocreomycetidae</taxon>
        <taxon>Hypocreales</taxon>
        <taxon>Nectriaceae</taxon>
        <taxon>Fusarium</taxon>
        <taxon>Fusarium fujikuroi species complex</taxon>
    </lineage>
</organism>
<keyword evidence="2" id="KW-1185">Reference proteome</keyword>
<name>A0A1L7WAP0_FUSPR</name>
<dbReference type="VEuPathDB" id="FungiDB:FPRO_14874"/>
<dbReference type="Proteomes" id="UP000183971">
    <property type="component" value="Unassembled WGS sequence"/>
</dbReference>
<evidence type="ECO:0000313" key="2">
    <source>
        <dbReference type="Proteomes" id="UP000183971"/>
    </source>
</evidence>
<sequence length="145" mass="16237">MARRRYGASKYFYLSSIEDLASDKGRKRNAFLTAACFGRDPKPGAELKLDDRCWAYTWMAYHGGVDDMRALGTSVEHFIDVEAYNPVTMAARSEHIGTLTATVECRHKSSVEYLCVDDNIQRLTEDQVIHACGTAVTNGCVHVLR</sequence>
<dbReference type="RefSeq" id="XP_031090146.1">
    <property type="nucleotide sequence ID" value="XM_031224937.1"/>
</dbReference>
<evidence type="ECO:0000313" key="1">
    <source>
        <dbReference type="EMBL" id="CZR49647.1"/>
    </source>
</evidence>
<dbReference type="GeneID" id="42059731"/>
<reference evidence="2" key="1">
    <citation type="journal article" date="2016" name="Genome Biol. Evol.">
        <title>Comparative 'omics' of the Fusarium fujikuroi species complex highlights differences in genetic potential and metabolite synthesis.</title>
        <authorList>
            <person name="Niehaus E.-M."/>
            <person name="Muensterkoetter M."/>
            <person name="Proctor R.H."/>
            <person name="Brown D.W."/>
            <person name="Sharon A."/>
            <person name="Idan Y."/>
            <person name="Oren-Young L."/>
            <person name="Sieber C.M."/>
            <person name="Novak O."/>
            <person name="Pencik A."/>
            <person name="Tarkowska D."/>
            <person name="Hromadova K."/>
            <person name="Freeman S."/>
            <person name="Maymon M."/>
            <person name="Elazar M."/>
            <person name="Youssef S.A."/>
            <person name="El-Shabrawy E.S.M."/>
            <person name="Shalaby A.B.A."/>
            <person name="Houterman P."/>
            <person name="Brock N.L."/>
            <person name="Burkhardt I."/>
            <person name="Tsavkelova E.A."/>
            <person name="Dickschat J.S."/>
            <person name="Galuszka P."/>
            <person name="Gueldener U."/>
            <person name="Tudzynski B."/>
        </authorList>
    </citation>
    <scope>NUCLEOTIDE SEQUENCE [LARGE SCALE GENOMIC DNA]</scope>
    <source>
        <strain evidence="2">ET1</strain>
    </source>
</reference>
<protein>
    <submittedName>
        <fullName evidence="1">Uncharacterized protein</fullName>
    </submittedName>
</protein>
<accession>A0A1L7WAP0</accession>
<comment type="caution">
    <text evidence="1">The sequence shown here is derived from an EMBL/GenBank/DDBJ whole genome shotgun (WGS) entry which is preliminary data.</text>
</comment>